<proteinExistence type="predicted"/>
<protein>
    <recommendedName>
        <fullName evidence="4">Gag-pol polyprotein</fullName>
    </recommendedName>
</protein>
<evidence type="ECO:0008006" key="4">
    <source>
        <dbReference type="Google" id="ProtNLM"/>
    </source>
</evidence>
<feature type="compositionally biased region" description="Basic and acidic residues" evidence="1">
    <location>
        <begin position="120"/>
        <end position="130"/>
    </location>
</feature>
<keyword evidence="3" id="KW-1185">Reference proteome</keyword>
<dbReference type="AlphaFoldDB" id="A0AAF0U9F4"/>
<evidence type="ECO:0000313" key="3">
    <source>
        <dbReference type="Proteomes" id="UP001234989"/>
    </source>
</evidence>
<feature type="region of interest" description="Disordered" evidence="1">
    <location>
        <begin position="120"/>
        <end position="146"/>
    </location>
</feature>
<dbReference type="Proteomes" id="UP001234989">
    <property type="component" value="Chromosome 8"/>
</dbReference>
<sequence>MTYEVVQYVMTFLSGIAGNGVTHNVTITHDIGAYPIATNAPMMDETLCTNAFLYPILGIVMTRNGHEVLTKILKLKPPVFHGNENEDFFEFILYYYKSFHKLVSCPAFGEGMTNTRANARRGEEGNKEQEVPLQVPHQAPPQASIDPPDMSNAEIRSIFLMLSQAMTTQVNREVVAPANPIKGVAASRVREFLRMNPLEFCGTKLEEDPKGFIEEVYKVLAIMGVTMVEKVELAAYQLKNVSCPKNFCRFLEQPCPSDPS</sequence>
<evidence type="ECO:0000313" key="2">
    <source>
        <dbReference type="EMBL" id="WMV41757.1"/>
    </source>
</evidence>
<organism evidence="2 3">
    <name type="scientific">Solanum verrucosum</name>
    <dbReference type="NCBI Taxonomy" id="315347"/>
    <lineage>
        <taxon>Eukaryota</taxon>
        <taxon>Viridiplantae</taxon>
        <taxon>Streptophyta</taxon>
        <taxon>Embryophyta</taxon>
        <taxon>Tracheophyta</taxon>
        <taxon>Spermatophyta</taxon>
        <taxon>Magnoliopsida</taxon>
        <taxon>eudicotyledons</taxon>
        <taxon>Gunneridae</taxon>
        <taxon>Pentapetalae</taxon>
        <taxon>asterids</taxon>
        <taxon>lamiids</taxon>
        <taxon>Solanales</taxon>
        <taxon>Solanaceae</taxon>
        <taxon>Solanoideae</taxon>
        <taxon>Solaneae</taxon>
        <taxon>Solanum</taxon>
    </lineage>
</organism>
<name>A0AAF0U9F4_SOLVR</name>
<reference evidence="2" key="1">
    <citation type="submission" date="2023-08" db="EMBL/GenBank/DDBJ databases">
        <title>A de novo genome assembly of Solanum verrucosum Schlechtendal, a Mexican diploid species geographically isolated from the other diploid A-genome species in potato relatives.</title>
        <authorList>
            <person name="Hosaka K."/>
        </authorList>
    </citation>
    <scope>NUCLEOTIDE SEQUENCE</scope>
    <source>
        <tissue evidence="2">Young leaves</tissue>
    </source>
</reference>
<accession>A0AAF0U9F4</accession>
<evidence type="ECO:0000256" key="1">
    <source>
        <dbReference type="SAM" id="MobiDB-lite"/>
    </source>
</evidence>
<dbReference type="EMBL" id="CP133619">
    <property type="protein sequence ID" value="WMV41757.1"/>
    <property type="molecule type" value="Genomic_DNA"/>
</dbReference>
<gene>
    <name evidence="2" type="ORF">MTR67_035142</name>
</gene>